<gene>
    <name evidence="5" type="ORF">J2787_000896</name>
</gene>
<evidence type="ECO:0000313" key="5">
    <source>
        <dbReference type="EMBL" id="MDR6525526.1"/>
    </source>
</evidence>
<evidence type="ECO:0000259" key="4">
    <source>
        <dbReference type="PROSITE" id="PS51118"/>
    </source>
</evidence>
<dbReference type="InterPro" id="IPR036388">
    <property type="entry name" value="WH-like_DNA-bd_sf"/>
</dbReference>
<comment type="caution">
    <text evidence="5">The sequence shown here is derived from an EMBL/GenBank/DDBJ whole genome shotgun (WGS) entry which is preliminary data.</text>
</comment>
<reference evidence="5" key="1">
    <citation type="submission" date="2023-07" db="EMBL/GenBank/DDBJ databases">
        <title>Sorghum-associated microbial communities from plants grown in Nebraska, USA.</title>
        <authorList>
            <person name="Schachtman D."/>
        </authorList>
    </citation>
    <scope>NUCLEOTIDE SEQUENCE</scope>
    <source>
        <strain evidence="5">DS2360</strain>
    </source>
</reference>
<evidence type="ECO:0000256" key="3">
    <source>
        <dbReference type="ARBA" id="ARBA00023163"/>
    </source>
</evidence>
<dbReference type="Pfam" id="PF01638">
    <property type="entry name" value="HxlR"/>
    <property type="match status" value="1"/>
</dbReference>
<accession>A0AAE4C0M0</accession>
<dbReference type="PANTHER" id="PTHR33204">
    <property type="entry name" value="TRANSCRIPTIONAL REGULATOR, MARR FAMILY"/>
    <property type="match status" value="1"/>
</dbReference>
<dbReference type="PROSITE" id="PS51118">
    <property type="entry name" value="HTH_HXLR"/>
    <property type="match status" value="1"/>
</dbReference>
<dbReference type="Gene3D" id="1.10.10.10">
    <property type="entry name" value="Winged helix-like DNA-binding domain superfamily/Winged helix DNA-binding domain"/>
    <property type="match status" value="1"/>
</dbReference>
<evidence type="ECO:0000256" key="1">
    <source>
        <dbReference type="ARBA" id="ARBA00023015"/>
    </source>
</evidence>
<evidence type="ECO:0000256" key="2">
    <source>
        <dbReference type="ARBA" id="ARBA00023125"/>
    </source>
</evidence>
<sequence>MKKEKIELDLQCKNHIRGVRDTIYLLDGKWKTIIISHLYYIGKMRFMDLKRQIDGIASKTLSKELKDLEMNNLVIRTQNNTMPVSVDYELTEFGKSLHSIIDTMGEWGIKYRKELWQATH</sequence>
<dbReference type="InterPro" id="IPR002577">
    <property type="entry name" value="HTH_HxlR"/>
</dbReference>
<keyword evidence="3" id="KW-0804">Transcription</keyword>
<dbReference type="InterPro" id="IPR036390">
    <property type="entry name" value="WH_DNA-bd_sf"/>
</dbReference>
<protein>
    <submittedName>
        <fullName evidence="5">DNA-binding HxlR family transcriptional regulator</fullName>
    </submittedName>
</protein>
<feature type="domain" description="HTH hxlR-type" evidence="4">
    <location>
        <begin position="12"/>
        <end position="116"/>
    </location>
</feature>
<dbReference type="SUPFAM" id="SSF46785">
    <property type="entry name" value="Winged helix' DNA-binding domain"/>
    <property type="match status" value="1"/>
</dbReference>
<name>A0AAE4C0M0_9FLAO</name>
<organism evidence="5 6">
    <name type="scientific">Chryseobacterium rhizosphaerae</name>
    <dbReference type="NCBI Taxonomy" id="395937"/>
    <lineage>
        <taxon>Bacteria</taxon>
        <taxon>Pseudomonadati</taxon>
        <taxon>Bacteroidota</taxon>
        <taxon>Flavobacteriia</taxon>
        <taxon>Flavobacteriales</taxon>
        <taxon>Weeksellaceae</taxon>
        <taxon>Chryseobacterium group</taxon>
        <taxon>Chryseobacterium</taxon>
    </lineage>
</organism>
<proteinExistence type="predicted"/>
<dbReference type="RefSeq" id="WP_047496095.1">
    <property type="nucleotide sequence ID" value="NZ_JAVDQY010000001.1"/>
</dbReference>
<keyword evidence="1" id="KW-0805">Transcription regulation</keyword>
<keyword evidence="2 5" id="KW-0238">DNA-binding</keyword>
<evidence type="ECO:0000313" key="6">
    <source>
        <dbReference type="Proteomes" id="UP001184861"/>
    </source>
</evidence>
<dbReference type="AlphaFoldDB" id="A0AAE4C0M0"/>
<dbReference type="GO" id="GO:0003677">
    <property type="term" value="F:DNA binding"/>
    <property type="evidence" value="ECO:0007669"/>
    <property type="project" value="UniProtKB-KW"/>
</dbReference>
<dbReference type="Proteomes" id="UP001184861">
    <property type="component" value="Unassembled WGS sequence"/>
</dbReference>
<dbReference type="EMBL" id="JAVDQY010000001">
    <property type="protein sequence ID" value="MDR6525526.1"/>
    <property type="molecule type" value="Genomic_DNA"/>
</dbReference>